<dbReference type="InterPro" id="IPR032808">
    <property type="entry name" value="DoxX"/>
</dbReference>
<name>A0A4Q0MAX7_9SPHI</name>
<reference evidence="7 8" key="1">
    <citation type="submission" date="2018-12" db="EMBL/GenBank/DDBJ databases">
        <title>The Draft Genome Sequence of the Soil Bacterium Pedobacter tournemirensis R1.</title>
        <authorList>
            <person name="He J."/>
        </authorList>
    </citation>
    <scope>NUCLEOTIDE SEQUENCE [LARGE SCALE GENOMIC DNA]</scope>
    <source>
        <strain evidence="7 8">R1</strain>
    </source>
</reference>
<evidence type="ECO:0000313" key="6">
    <source>
        <dbReference type="EMBL" id="KAA8479697.1"/>
    </source>
</evidence>
<keyword evidence="9" id="KW-1185">Reference proteome</keyword>
<protein>
    <submittedName>
        <fullName evidence="7">DoxX family membrane protein</fullName>
    </submittedName>
</protein>
<keyword evidence="4 5" id="KW-0472">Membrane</keyword>
<gene>
    <name evidence="7" type="ORF">EKH83_09810</name>
    <name evidence="6" type="ORF">F1649_16315</name>
</gene>
<evidence type="ECO:0000256" key="3">
    <source>
        <dbReference type="ARBA" id="ARBA00022989"/>
    </source>
</evidence>
<comment type="caution">
    <text evidence="7">The sequence shown here is derived from an EMBL/GenBank/DDBJ whole genome shotgun (WGS) entry which is preliminary data.</text>
</comment>
<dbReference type="GO" id="GO:0016020">
    <property type="term" value="C:membrane"/>
    <property type="evidence" value="ECO:0007669"/>
    <property type="project" value="UniProtKB-SubCell"/>
</dbReference>
<feature type="transmembrane region" description="Helical" evidence="5">
    <location>
        <begin position="74"/>
        <end position="92"/>
    </location>
</feature>
<evidence type="ECO:0000313" key="7">
    <source>
        <dbReference type="EMBL" id="RXF70163.1"/>
    </source>
</evidence>
<dbReference type="EMBL" id="RXOC01000005">
    <property type="protein sequence ID" value="RXF70163.1"/>
    <property type="molecule type" value="Genomic_DNA"/>
</dbReference>
<dbReference type="OrthoDB" id="8161897at2"/>
<evidence type="ECO:0000256" key="2">
    <source>
        <dbReference type="ARBA" id="ARBA00022692"/>
    </source>
</evidence>
<feature type="transmembrane region" description="Helical" evidence="5">
    <location>
        <begin position="44"/>
        <end position="67"/>
    </location>
</feature>
<organism evidence="7 8">
    <name type="scientific">Arcticibacter tournemirensis</name>
    <dbReference type="NCBI Taxonomy" id="699437"/>
    <lineage>
        <taxon>Bacteria</taxon>
        <taxon>Pseudomonadati</taxon>
        <taxon>Bacteroidota</taxon>
        <taxon>Sphingobacteriia</taxon>
        <taxon>Sphingobacteriales</taxon>
        <taxon>Sphingobacteriaceae</taxon>
        <taxon>Arcticibacter</taxon>
    </lineage>
</organism>
<dbReference type="Proteomes" id="UP000322918">
    <property type="component" value="Unassembled WGS sequence"/>
</dbReference>
<sequence>MKSKILTVLSILFGLLFINAGLNKFFNYMPVPENLPEPLAKDTAAFLEISWLMPLVGFAEMAGGLLIMFRRTRALAVLIIFPVMVGILLTNIFVAPDGLPVALVIWGILLWIIYDNRRRYLPIIG</sequence>
<keyword evidence="2 5" id="KW-0812">Transmembrane</keyword>
<evidence type="ECO:0000313" key="9">
    <source>
        <dbReference type="Proteomes" id="UP000322918"/>
    </source>
</evidence>
<evidence type="ECO:0000313" key="8">
    <source>
        <dbReference type="Proteomes" id="UP000290848"/>
    </source>
</evidence>
<dbReference type="EMBL" id="VWNE01000028">
    <property type="protein sequence ID" value="KAA8479697.1"/>
    <property type="molecule type" value="Genomic_DNA"/>
</dbReference>
<feature type="transmembrane region" description="Helical" evidence="5">
    <location>
        <begin position="98"/>
        <end position="114"/>
    </location>
</feature>
<proteinExistence type="predicted"/>
<evidence type="ECO:0000256" key="1">
    <source>
        <dbReference type="ARBA" id="ARBA00004141"/>
    </source>
</evidence>
<accession>A0A4Q0MAX7</accession>
<dbReference type="AlphaFoldDB" id="A0A4Q0MAX7"/>
<evidence type="ECO:0000256" key="4">
    <source>
        <dbReference type="ARBA" id="ARBA00023136"/>
    </source>
</evidence>
<comment type="subcellular location">
    <subcellularLocation>
        <location evidence="1">Membrane</location>
        <topology evidence="1">Multi-pass membrane protein</topology>
    </subcellularLocation>
</comment>
<dbReference type="Proteomes" id="UP000290848">
    <property type="component" value="Unassembled WGS sequence"/>
</dbReference>
<dbReference type="RefSeq" id="WP_128769236.1">
    <property type="nucleotide sequence ID" value="NZ_RXOC01000005.1"/>
</dbReference>
<keyword evidence="3 5" id="KW-1133">Transmembrane helix</keyword>
<reference evidence="6 9" key="2">
    <citation type="submission" date="2019-09" db="EMBL/GenBank/DDBJ databases">
        <title>Pararcticibacter amylolyticus gen. nov., sp. nov., isolated from a rottenly hemp rope, and reclassification of Pedobacter tournemirensis as Pararcticibacter tournemirensis comb. nov.</title>
        <authorList>
            <person name="Cai Y."/>
        </authorList>
    </citation>
    <scope>NUCLEOTIDE SEQUENCE [LARGE SCALE GENOMIC DNA]</scope>
    <source>
        <strain evidence="6 9">TF5-37.2-LB10</strain>
    </source>
</reference>
<dbReference type="Pfam" id="PF07681">
    <property type="entry name" value="DoxX"/>
    <property type="match status" value="1"/>
</dbReference>
<evidence type="ECO:0000256" key="5">
    <source>
        <dbReference type="SAM" id="Phobius"/>
    </source>
</evidence>